<dbReference type="EMBL" id="QJJG01000019">
    <property type="protein sequence ID" value="PXW39589.1"/>
    <property type="molecule type" value="Genomic_DNA"/>
</dbReference>
<dbReference type="AlphaFoldDB" id="A0A318FD18"/>
<reference evidence="1 2" key="1">
    <citation type="submission" date="2018-05" db="EMBL/GenBank/DDBJ databases">
        <title>Freshwater and sediment microbial communities from various areas in North America, analyzing microbe dynamics in response to fracking.</title>
        <authorList>
            <person name="Lamendella R."/>
        </authorList>
    </citation>
    <scope>NUCLEOTIDE SEQUENCE [LARGE SCALE GENOMIC DNA]</scope>
    <source>
        <strain evidence="1 2">67</strain>
    </source>
</reference>
<evidence type="ECO:0000313" key="1">
    <source>
        <dbReference type="EMBL" id="PXW39589.1"/>
    </source>
</evidence>
<protein>
    <submittedName>
        <fullName evidence="1">Uncharacterized protein</fullName>
    </submittedName>
</protein>
<accession>A0A318FD18</accession>
<comment type="caution">
    <text evidence="1">The sequence shown here is derived from an EMBL/GenBank/DDBJ whole genome shotgun (WGS) entry which is preliminary data.</text>
</comment>
<name>A0A318FD18_KLEOX</name>
<proteinExistence type="predicted"/>
<dbReference type="Proteomes" id="UP000247485">
    <property type="component" value="Unassembled WGS sequence"/>
</dbReference>
<gene>
    <name evidence="1" type="ORF">DET57_11974</name>
</gene>
<organism evidence="1 2">
    <name type="scientific">Klebsiella oxytoca</name>
    <dbReference type="NCBI Taxonomy" id="571"/>
    <lineage>
        <taxon>Bacteria</taxon>
        <taxon>Pseudomonadati</taxon>
        <taxon>Pseudomonadota</taxon>
        <taxon>Gammaproteobacteria</taxon>
        <taxon>Enterobacterales</taxon>
        <taxon>Enterobacteriaceae</taxon>
        <taxon>Klebsiella/Raoultella group</taxon>
        <taxon>Klebsiella</taxon>
    </lineage>
</organism>
<evidence type="ECO:0000313" key="2">
    <source>
        <dbReference type="Proteomes" id="UP000247485"/>
    </source>
</evidence>
<sequence>MVIQYPGNGYDLYNMFGGLKIKKEAGKNHVT</sequence>